<dbReference type="GO" id="GO:0015631">
    <property type="term" value="F:tubulin binding"/>
    <property type="evidence" value="ECO:0007669"/>
    <property type="project" value="TreeGrafter"/>
</dbReference>
<keyword evidence="4" id="KW-1185">Reference proteome</keyword>
<dbReference type="InterPro" id="IPR033304">
    <property type="entry name" value="DLEC1"/>
</dbReference>
<dbReference type="Pfam" id="PF23277">
    <property type="entry name" value="Ig_Dlec1_1"/>
    <property type="match status" value="1"/>
</dbReference>
<dbReference type="GO" id="GO:0005737">
    <property type="term" value="C:cytoplasm"/>
    <property type="evidence" value="ECO:0007669"/>
    <property type="project" value="TreeGrafter"/>
</dbReference>
<feature type="domain" description="Deleted in lung and esophageal cancer protein 1 Ig-like" evidence="2">
    <location>
        <begin position="318"/>
        <end position="406"/>
    </location>
</feature>
<reference evidence="3" key="1">
    <citation type="submission" date="2021-05" db="EMBL/GenBank/DDBJ databases">
        <title>The genome of the haptophyte Pavlova lutheri (Diacronema luteri, Pavlovales) - a model for lipid biosynthesis in eukaryotic algae.</title>
        <authorList>
            <person name="Hulatt C.J."/>
            <person name="Posewitz M.C."/>
        </authorList>
    </citation>
    <scope>NUCLEOTIDE SEQUENCE</scope>
    <source>
        <strain evidence="3">NIVA-4/92</strain>
    </source>
</reference>
<feature type="compositionally biased region" description="Low complexity" evidence="1">
    <location>
        <begin position="36"/>
        <end position="61"/>
    </location>
</feature>
<dbReference type="OrthoDB" id="10268086at2759"/>
<dbReference type="PANTHER" id="PTHR46348">
    <property type="entry name" value="DELETED IN LUNG AND ESOPHAGEAL CANCER PROTEIN 1"/>
    <property type="match status" value="1"/>
</dbReference>
<dbReference type="GO" id="GO:0005929">
    <property type="term" value="C:cilium"/>
    <property type="evidence" value="ECO:0007669"/>
    <property type="project" value="TreeGrafter"/>
</dbReference>
<protein>
    <recommendedName>
        <fullName evidence="2">Deleted in lung and esophageal cancer protein 1 Ig-like domain-containing protein</fullName>
    </recommendedName>
</protein>
<dbReference type="OMA" id="KKYQPHA"/>
<comment type="caution">
    <text evidence="3">The sequence shown here is derived from an EMBL/GenBank/DDBJ whole genome shotgun (WGS) entry which is preliminary data.</text>
</comment>
<feature type="region of interest" description="Disordered" evidence="1">
    <location>
        <begin position="36"/>
        <end position="67"/>
    </location>
</feature>
<accession>A0A8J6CI21</accession>
<dbReference type="GO" id="GO:0008285">
    <property type="term" value="P:negative regulation of cell population proliferation"/>
    <property type="evidence" value="ECO:0007669"/>
    <property type="project" value="InterPro"/>
</dbReference>
<organism evidence="3 4">
    <name type="scientific">Diacronema lutheri</name>
    <name type="common">Unicellular marine alga</name>
    <name type="synonym">Monochrysis lutheri</name>
    <dbReference type="NCBI Taxonomy" id="2081491"/>
    <lineage>
        <taxon>Eukaryota</taxon>
        <taxon>Haptista</taxon>
        <taxon>Haptophyta</taxon>
        <taxon>Pavlovophyceae</taxon>
        <taxon>Pavlovales</taxon>
        <taxon>Pavlovaceae</taxon>
        <taxon>Diacronema</taxon>
    </lineage>
</organism>
<dbReference type="PANTHER" id="PTHR46348:SF1">
    <property type="entry name" value="DELETED IN LUNG AND ESOPHAGEAL CANCER PROTEIN 1"/>
    <property type="match status" value="1"/>
</dbReference>
<evidence type="ECO:0000256" key="1">
    <source>
        <dbReference type="SAM" id="MobiDB-lite"/>
    </source>
</evidence>
<evidence type="ECO:0000313" key="3">
    <source>
        <dbReference type="EMBL" id="KAG8468353.1"/>
    </source>
</evidence>
<gene>
    <name evidence="3" type="ORF">KFE25_013436</name>
</gene>
<dbReference type="InterPro" id="IPR059041">
    <property type="entry name" value="Ig_DLEC1_1"/>
</dbReference>
<dbReference type="EMBL" id="JAGTXO010000004">
    <property type="protein sequence ID" value="KAG8468353.1"/>
    <property type="molecule type" value="Genomic_DNA"/>
</dbReference>
<dbReference type="Gene3D" id="2.60.40.10">
    <property type="entry name" value="Immunoglobulins"/>
    <property type="match status" value="4"/>
</dbReference>
<proteinExistence type="predicted"/>
<feature type="region of interest" description="Disordered" evidence="1">
    <location>
        <begin position="1564"/>
        <end position="1614"/>
    </location>
</feature>
<dbReference type="Proteomes" id="UP000751190">
    <property type="component" value="Unassembled WGS sequence"/>
</dbReference>
<evidence type="ECO:0000259" key="2">
    <source>
        <dbReference type="Pfam" id="PF23277"/>
    </source>
</evidence>
<sequence length="1794" mass="192752">MSVKSVLQSTFSHLYPRAEEADDELLLSLASKAPAADGAPASHAHAPHAPNGAPAAAPASEPEADAYEQEIRHIESRLQSQLAHSQRLTEHLLHEAKRADEIDGATLQSAAFAHGVVYKKLGLPVPPSNFKIDPALAKNTGLLHAHELLREVQQTRAEAMCEPDDLDLAAREASVRADPHFLDATANQTIRAESSRVKRAALVSSGVRGVRELRQTKELADGATRLPADAASASAPIGASRAQLVARERERLAAVRKPRKAADASMSIEQLQLEEDVLRRMHAPLNFLRNPRHHRSPLMSAADAPLKPPREPYEGMGFHVRPQTVLFTDYAIGGCYEIAIELHNVDRLSRRLRVLPPATPYFSISLVQYPGDDGFVAPGLHARVLVRFAPDSLGDYDDFILVQTETDAFGVPVRAARRPPALSLGEEIDIGWCFVGATRVVPVGGQNDGGGGRFAIVSQAEWREDDGIAERVAAEPECASGDLKLAPRLLDVPAGASFGLSITYAPTTVGQHVADLLLVCDNCHVRPLRIVGHACAVDVLLESIDGTAPPFFSPQSAVAFAETALGGSASKVVRYSNRTPLPIHFQWNLHPLAREALAPTRLTENTVLVWASEDCEPPMSHGDGEAGMPFAISPPHGALPAGGVAEFTISFAPRVGALHGAYAHFVISGVPDDALPSAERARRAESIADAEVGLQLEGRGTSLPLGVSPRALIVPAPVLVDVDHRFALVVRNPNDAPRLVSWRVSVCHDELAAAELDAAEGRAAQVGDDGASVSVEPARVLLAPGATATVEVVAHGHRSARCVRNIQCVPDYGEPSDVRLEMSFEGPRVRVLQPEVNFGLVALGDTPSADLRFENPTKAPLRWWIAVEPGGSHEHGAGDFTFSQPMGELAPGARARVRVTYKGHREQELQAALSIAVTRGSTTYVSARAQVVAYRISVDTPLVDMGVTHVRVPAETTVTLRNRTMLPTEWDLSGAQRMLRMAAALDFAPARGTLPPGGTQDVRVMLVSESTGELDEVVRCAVPQMARPLGIRLRSQVHGLVVSYSVEPATGEGTALGRELDRAVGDVHAPPAHASRPPPPLHFGRAVPCYEERHLLLVIRNHSSVPTRFKVRARDHPAMVEVAPQPAPPTEGMSTGALAAVLARGDTLRAGTTSRAGAPSRPQLGDAHEPLRRFQSNAGTRHVHERLHAERKRALFAPNDEVAFEVAPAEGVLPAWGRAALLITAHTQMWGVHEDYLLCEVEGLALVSLPLDVGVIGSPLTLDSNAPGFSLRSVPTELAFPARPVGDAPIPRRVRVRNDCAFGAAVEWALFEQPKEGRLVSAALAVDSDADGRVRLQIGPPRLTPFGSADGGGVPGGDGGATDGGADAPPLARTSRFSEFDEDEEERDADALARLAASGPPPFTIEPRAGDVPAFGHRDFVITYDPRTQGDVAARLVARCTRTDAAAVAKHAVHPPIALDVRGSARAPRVEFSERRKLRFQVSPLDDARTHASYRRELLIANREDASVSFTLRTAPPFQMIALRLSAGATTSRALAAQTGERADASPRCVLPPGETARVQILFTPTDATRDAPPGEVGSEATPRGSALDDDSDERRAADAVADADDGEGPREHRELHRGSLRVLFASGAHQHFALLGVVHLPAICISTTRLLFARKHAAVEQALPIELWSPSRAPVRWHVLHVPPVRTAADELRERAATRIASKPPTVRRDEPSIFSFSHMSGVFEPTPGRTPARLQVMVRCTPTEPGAFRSRFRFVVEHGQHVELDVTADATLDEGDDAYHITERQPEDFVFR</sequence>
<evidence type="ECO:0000313" key="4">
    <source>
        <dbReference type="Proteomes" id="UP000751190"/>
    </source>
</evidence>
<dbReference type="InterPro" id="IPR013783">
    <property type="entry name" value="Ig-like_fold"/>
</dbReference>
<feature type="compositionally biased region" description="Gly residues" evidence="1">
    <location>
        <begin position="1349"/>
        <end position="1363"/>
    </location>
</feature>
<name>A0A8J6CI21_DIALT</name>
<feature type="region of interest" description="Disordered" evidence="1">
    <location>
        <begin position="1336"/>
        <end position="1389"/>
    </location>
</feature>